<dbReference type="SUPFAM" id="SSF53633">
    <property type="entry name" value="Carbamate kinase-like"/>
    <property type="match status" value="1"/>
</dbReference>
<dbReference type="PANTHER" id="PTHR43654">
    <property type="entry name" value="GLUTAMATE 5-KINASE"/>
    <property type="match status" value="1"/>
</dbReference>
<dbReference type="PROSITE" id="PS50890">
    <property type="entry name" value="PUA"/>
    <property type="match status" value="1"/>
</dbReference>
<dbReference type="PANTHER" id="PTHR43654:SF1">
    <property type="entry name" value="ISOPENTENYL PHOSPHATE KINASE"/>
    <property type="match status" value="1"/>
</dbReference>
<feature type="binding site" evidence="8">
    <location>
        <begin position="169"/>
        <end position="170"/>
    </location>
    <ligand>
        <name>ATP</name>
        <dbReference type="ChEBI" id="CHEBI:30616"/>
    </ligand>
</feature>
<comment type="function">
    <text evidence="8">Catalyzes the transfer of a phosphate group to glutamate to form L-glutamate 5-phosphate.</text>
</comment>
<evidence type="ECO:0000313" key="11">
    <source>
        <dbReference type="Proteomes" id="UP000184148"/>
    </source>
</evidence>
<evidence type="ECO:0000256" key="3">
    <source>
        <dbReference type="ARBA" id="ARBA00022650"/>
    </source>
</evidence>
<dbReference type="Gene3D" id="2.30.130.10">
    <property type="entry name" value="PUA domain"/>
    <property type="match status" value="1"/>
</dbReference>
<evidence type="ECO:0000256" key="1">
    <source>
        <dbReference type="ARBA" id="ARBA00022490"/>
    </source>
</evidence>
<dbReference type="NCBIfam" id="TIGR01027">
    <property type="entry name" value="proB"/>
    <property type="match status" value="1"/>
</dbReference>
<feature type="binding site" evidence="8">
    <location>
        <position position="50"/>
    </location>
    <ligand>
        <name>substrate</name>
    </ligand>
</feature>
<evidence type="ECO:0000256" key="6">
    <source>
        <dbReference type="ARBA" id="ARBA00022777"/>
    </source>
</evidence>
<dbReference type="HAMAP" id="MF_00456">
    <property type="entry name" value="ProB"/>
    <property type="match status" value="1"/>
</dbReference>
<dbReference type="Gene3D" id="3.40.1160.10">
    <property type="entry name" value="Acetylglutamate kinase-like"/>
    <property type="match status" value="1"/>
</dbReference>
<dbReference type="InterPro" id="IPR001048">
    <property type="entry name" value="Asp/Glu/Uridylate_kinase"/>
</dbReference>
<feature type="binding site" evidence="8">
    <location>
        <position position="137"/>
    </location>
    <ligand>
        <name>substrate</name>
    </ligand>
</feature>
<organism evidence="10 11">
    <name type="scientific">Desulforamulus putei DSM 12395</name>
    <dbReference type="NCBI Taxonomy" id="1121429"/>
    <lineage>
        <taxon>Bacteria</taxon>
        <taxon>Bacillati</taxon>
        <taxon>Bacillota</taxon>
        <taxon>Clostridia</taxon>
        <taxon>Eubacteriales</taxon>
        <taxon>Peptococcaceae</taxon>
        <taxon>Desulforamulus</taxon>
    </lineage>
</organism>
<gene>
    <name evidence="8" type="primary">proB</name>
    <name evidence="10" type="ORF">SAMN02745133_01664</name>
</gene>
<keyword evidence="7 8" id="KW-0067">ATP-binding</keyword>
<dbReference type="GO" id="GO:0003723">
    <property type="term" value="F:RNA binding"/>
    <property type="evidence" value="ECO:0007669"/>
    <property type="project" value="InterPro"/>
</dbReference>
<dbReference type="Pfam" id="PF01472">
    <property type="entry name" value="PUA"/>
    <property type="match status" value="1"/>
</dbReference>
<keyword evidence="3 8" id="KW-0641">Proline biosynthesis</keyword>
<evidence type="ECO:0000256" key="7">
    <source>
        <dbReference type="ARBA" id="ARBA00022840"/>
    </source>
</evidence>
<dbReference type="SMART" id="SM00359">
    <property type="entry name" value="PUA"/>
    <property type="match status" value="1"/>
</dbReference>
<name>A0A1M4YB16_9FIRM</name>
<evidence type="ECO:0000256" key="2">
    <source>
        <dbReference type="ARBA" id="ARBA00022605"/>
    </source>
</evidence>
<dbReference type="AlphaFoldDB" id="A0A1M4YB16"/>
<accession>A0A1M4YB16</accession>
<dbReference type="InterPro" id="IPR001057">
    <property type="entry name" value="Glu/AcGlu_kinase"/>
</dbReference>
<dbReference type="Proteomes" id="UP000184148">
    <property type="component" value="Unassembled WGS sequence"/>
</dbReference>
<dbReference type="Pfam" id="PF00696">
    <property type="entry name" value="AA_kinase"/>
    <property type="match status" value="1"/>
</dbReference>
<dbReference type="CDD" id="cd21157">
    <property type="entry name" value="PUA_G5K"/>
    <property type="match status" value="1"/>
</dbReference>
<dbReference type="InterPro" id="IPR036393">
    <property type="entry name" value="AceGlu_kinase-like_sf"/>
</dbReference>
<dbReference type="OrthoDB" id="9804434at2"/>
<reference evidence="11" key="1">
    <citation type="submission" date="2016-11" db="EMBL/GenBank/DDBJ databases">
        <authorList>
            <person name="Varghese N."/>
            <person name="Submissions S."/>
        </authorList>
    </citation>
    <scope>NUCLEOTIDE SEQUENCE [LARGE SCALE GENOMIC DNA]</scope>
    <source>
        <strain evidence="11">DSM 12395</strain>
    </source>
</reference>
<keyword evidence="2 8" id="KW-0028">Amino-acid biosynthesis</keyword>
<dbReference type="STRING" id="1121429.SAMN02745133_01664"/>
<feature type="domain" description="PUA" evidence="9">
    <location>
        <begin position="277"/>
        <end position="351"/>
    </location>
</feature>
<dbReference type="InterPro" id="IPR019797">
    <property type="entry name" value="Glutamate_5-kinase_CS"/>
</dbReference>
<feature type="binding site" evidence="8">
    <location>
        <position position="149"/>
    </location>
    <ligand>
        <name>substrate</name>
    </ligand>
</feature>
<evidence type="ECO:0000256" key="8">
    <source>
        <dbReference type="HAMAP-Rule" id="MF_00456"/>
    </source>
</evidence>
<dbReference type="UniPathway" id="UPA00098">
    <property type="reaction ID" value="UER00359"/>
</dbReference>
<dbReference type="CDD" id="cd04242">
    <property type="entry name" value="AAK_G5K_ProB"/>
    <property type="match status" value="1"/>
</dbReference>
<comment type="similarity">
    <text evidence="8">Belongs to the glutamate 5-kinase family.</text>
</comment>
<dbReference type="GO" id="GO:0005524">
    <property type="term" value="F:ATP binding"/>
    <property type="evidence" value="ECO:0007669"/>
    <property type="project" value="UniProtKB-KW"/>
</dbReference>
<feature type="binding site" evidence="8">
    <location>
        <begin position="211"/>
        <end position="217"/>
    </location>
    <ligand>
        <name>ATP</name>
        <dbReference type="ChEBI" id="CHEBI:30616"/>
    </ligand>
</feature>
<dbReference type="InterPro" id="IPR036974">
    <property type="entry name" value="PUA_sf"/>
</dbReference>
<proteinExistence type="inferred from homology"/>
<dbReference type="EMBL" id="FQUY01000010">
    <property type="protein sequence ID" value="SHF02915.1"/>
    <property type="molecule type" value="Genomic_DNA"/>
</dbReference>
<dbReference type="InterPro" id="IPR015947">
    <property type="entry name" value="PUA-like_sf"/>
</dbReference>
<dbReference type="GO" id="GO:0055129">
    <property type="term" value="P:L-proline biosynthetic process"/>
    <property type="evidence" value="ECO:0007669"/>
    <property type="project" value="UniProtKB-UniRule"/>
</dbReference>
<dbReference type="SUPFAM" id="SSF88697">
    <property type="entry name" value="PUA domain-like"/>
    <property type="match status" value="1"/>
</dbReference>
<keyword evidence="11" id="KW-1185">Reference proteome</keyword>
<evidence type="ECO:0000313" key="10">
    <source>
        <dbReference type="EMBL" id="SHF02915.1"/>
    </source>
</evidence>
<evidence type="ECO:0000256" key="4">
    <source>
        <dbReference type="ARBA" id="ARBA00022679"/>
    </source>
</evidence>
<dbReference type="PRINTS" id="PR00474">
    <property type="entry name" value="GLU5KINASE"/>
</dbReference>
<keyword evidence="4 8" id="KW-0808">Transferase</keyword>
<dbReference type="FunFam" id="3.40.1160.10:FF:000018">
    <property type="entry name" value="Glutamate 5-kinase"/>
    <property type="match status" value="1"/>
</dbReference>
<protein>
    <recommendedName>
        <fullName evidence="8">Glutamate 5-kinase</fullName>
        <ecNumber evidence="8">2.7.2.11</ecNumber>
    </recommendedName>
    <alternativeName>
        <fullName evidence="8">Gamma-glutamyl kinase</fullName>
        <shortName evidence="8">GK</shortName>
    </alternativeName>
</protein>
<comment type="catalytic activity">
    <reaction evidence="8">
        <text>L-glutamate + ATP = L-glutamyl 5-phosphate + ADP</text>
        <dbReference type="Rhea" id="RHEA:14877"/>
        <dbReference type="ChEBI" id="CHEBI:29985"/>
        <dbReference type="ChEBI" id="CHEBI:30616"/>
        <dbReference type="ChEBI" id="CHEBI:58274"/>
        <dbReference type="ChEBI" id="CHEBI:456216"/>
        <dbReference type="EC" id="2.7.2.11"/>
    </reaction>
</comment>
<comment type="subcellular location">
    <subcellularLocation>
        <location evidence="8">Cytoplasm</location>
    </subcellularLocation>
</comment>
<dbReference type="InterPro" id="IPR005715">
    <property type="entry name" value="Glu_5kinase/COase_Synthase"/>
</dbReference>
<dbReference type="InterPro" id="IPR002478">
    <property type="entry name" value="PUA"/>
</dbReference>
<dbReference type="GO" id="GO:0005829">
    <property type="term" value="C:cytosol"/>
    <property type="evidence" value="ECO:0007669"/>
    <property type="project" value="TreeGrafter"/>
</dbReference>
<dbReference type="PROSITE" id="PS00902">
    <property type="entry name" value="GLUTAMATE_5_KINASE"/>
    <property type="match status" value="1"/>
</dbReference>
<evidence type="ECO:0000256" key="5">
    <source>
        <dbReference type="ARBA" id="ARBA00022741"/>
    </source>
</evidence>
<keyword evidence="6 8" id="KW-0418">Kinase</keyword>
<keyword evidence="5 8" id="KW-0547">Nucleotide-binding</keyword>
<evidence type="ECO:0000259" key="9">
    <source>
        <dbReference type="SMART" id="SM00359"/>
    </source>
</evidence>
<keyword evidence="1 8" id="KW-0963">Cytoplasm</keyword>
<sequence>MEHYKRIVIKIGSSSLTNNRGLLDHSRMMALADAMAELFRRGWQPVLVSSGAVAAGLGQLGWSRSNLTMPERQAAASVGQGLLMEKYNELFQARGIQVGQVLLTKEDLADRRRYLNARNTLNVLLNRHVLPIVNENDTVAFAEIRFGDNDTLSALVAGLVEAELLVILTDIDGFYSGDPRKDPTARLIPVVRQVDESIVQAAGGSGSPVGTGGMRTKLAAARIAARSGVRTVVAGGKDPAIILSLAAGERLGTCFEPSPHCLRSRKQWIAFGSVARGTLTIDQGAVKALTEDNKSLLAVGVTGVRGNFPAGSVVAVEDDRGGELARGISNLSSDDLRLVIKNPGRGLEVINRDWLVCERSFSTCQS</sequence>
<feature type="binding site" evidence="8">
    <location>
        <position position="10"/>
    </location>
    <ligand>
        <name>ATP</name>
        <dbReference type="ChEBI" id="CHEBI:30616"/>
    </ligand>
</feature>
<dbReference type="InterPro" id="IPR041739">
    <property type="entry name" value="G5K_ProB"/>
</dbReference>
<dbReference type="PIRSF" id="PIRSF000729">
    <property type="entry name" value="GK"/>
    <property type="match status" value="1"/>
</dbReference>
<dbReference type="RefSeq" id="WP_073238528.1">
    <property type="nucleotide sequence ID" value="NZ_FQUY01000010.1"/>
</dbReference>
<dbReference type="EC" id="2.7.2.11" evidence="8"/>
<comment type="pathway">
    <text evidence="8">Amino-acid biosynthesis; L-proline biosynthesis; L-glutamate 5-semialdehyde from L-glutamate: step 1/2.</text>
</comment>
<dbReference type="InterPro" id="IPR011529">
    <property type="entry name" value="Glu_5kinase"/>
</dbReference>
<dbReference type="GO" id="GO:0004349">
    <property type="term" value="F:glutamate 5-kinase activity"/>
    <property type="evidence" value="ECO:0007669"/>
    <property type="project" value="UniProtKB-UniRule"/>
</dbReference>